<dbReference type="Proteomes" id="UP001392437">
    <property type="component" value="Unassembled WGS sequence"/>
</dbReference>
<dbReference type="EMBL" id="JAQQWP010000007">
    <property type="protein sequence ID" value="KAK8109562.1"/>
    <property type="molecule type" value="Genomic_DNA"/>
</dbReference>
<comment type="caution">
    <text evidence="1">The sequence shown here is derived from an EMBL/GenBank/DDBJ whole genome shotgun (WGS) entry which is preliminary data.</text>
</comment>
<accession>A0AAW0QMX3</accession>
<organism evidence="1 2">
    <name type="scientific">Apiospora kogelbergensis</name>
    <dbReference type="NCBI Taxonomy" id="1337665"/>
    <lineage>
        <taxon>Eukaryota</taxon>
        <taxon>Fungi</taxon>
        <taxon>Dikarya</taxon>
        <taxon>Ascomycota</taxon>
        <taxon>Pezizomycotina</taxon>
        <taxon>Sordariomycetes</taxon>
        <taxon>Xylariomycetidae</taxon>
        <taxon>Amphisphaeriales</taxon>
        <taxon>Apiosporaceae</taxon>
        <taxon>Apiospora</taxon>
    </lineage>
</organism>
<dbReference type="PANTHER" id="PTHR35896:SF3">
    <property type="entry name" value="MAJOR FACILITATOR SUPERFAMILY TRANSPORTER"/>
    <property type="match status" value="1"/>
</dbReference>
<keyword evidence="2" id="KW-1185">Reference proteome</keyword>
<dbReference type="InterPro" id="IPR053008">
    <property type="entry name" value="Phomopsin_biosynth_assoc"/>
</dbReference>
<protein>
    <submittedName>
        <fullName evidence="1">Uncharacterized protein</fullName>
    </submittedName>
</protein>
<proteinExistence type="predicted"/>
<sequence>MQSSFCSFEAEPLQPQLMASVKRYFESPKKTLLLVTVTILATWGLIDILSRVSNRGHDLISSNEPNIDTPCWCGSSDEEAAALGCIYDHIAVDWLPTHCHDADLVDEFDASGPAPPNGTWPYYRATSHGIMGPQLALLDEAITIDSLARGGEDYFATVEWHVAHCLFTWRKQVKSRHEESNLVVEPWNDDEDHVRHCSGYIWNVIRNGRSLDEVDTIIPGKARHERRFTSTSSFSATLNRP</sequence>
<gene>
    <name evidence="1" type="ORF">PG999_007699</name>
</gene>
<evidence type="ECO:0000313" key="1">
    <source>
        <dbReference type="EMBL" id="KAK8109562.1"/>
    </source>
</evidence>
<evidence type="ECO:0000313" key="2">
    <source>
        <dbReference type="Proteomes" id="UP001392437"/>
    </source>
</evidence>
<reference evidence="1 2" key="1">
    <citation type="submission" date="2023-01" db="EMBL/GenBank/DDBJ databases">
        <title>Analysis of 21 Apiospora genomes using comparative genomics revels a genus with tremendous synthesis potential of carbohydrate active enzymes and secondary metabolites.</title>
        <authorList>
            <person name="Sorensen T."/>
        </authorList>
    </citation>
    <scope>NUCLEOTIDE SEQUENCE [LARGE SCALE GENOMIC DNA]</scope>
    <source>
        <strain evidence="1 2">CBS 117206</strain>
    </source>
</reference>
<name>A0AAW0QMX3_9PEZI</name>
<dbReference type="AlphaFoldDB" id="A0AAW0QMX3"/>
<dbReference type="PANTHER" id="PTHR35896">
    <property type="entry name" value="IG-LIKE DOMAIN-CONTAINING PROTEIN"/>
    <property type="match status" value="1"/>
</dbReference>